<dbReference type="Proteomes" id="UP000198894">
    <property type="component" value="Unassembled WGS sequence"/>
</dbReference>
<dbReference type="Pfam" id="PF12244">
    <property type="entry name" value="DUF3606"/>
    <property type="match status" value="1"/>
</dbReference>
<dbReference type="EMBL" id="FNEE01000010">
    <property type="protein sequence ID" value="SDJ99787.1"/>
    <property type="molecule type" value="Genomic_DNA"/>
</dbReference>
<sequence length="62" mass="7118">MADDKNKRDFRDRNKISADDDYEVNFFALQNNITPEQVRELIRKHGNDRATLTAAAKALPAQ</sequence>
<evidence type="ECO:0000313" key="2">
    <source>
        <dbReference type="Proteomes" id="UP000198894"/>
    </source>
</evidence>
<proteinExistence type="predicted"/>
<evidence type="ECO:0000313" key="1">
    <source>
        <dbReference type="EMBL" id="SDJ99787.1"/>
    </source>
</evidence>
<dbReference type="InterPro" id="IPR022037">
    <property type="entry name" value="DUF3606"/>
</dbReference>
<organism evidence="1 2">
    <name type="scientific">Mesorhizobium muleiense</name>
    <dbReference type="NCBI Taxonomy" id="1004279"/>
    <lineage>
        <taxon>Bacteria</taxon>
        <taxon>Pseudomonadati</taxon>
        <taxon>Pseudomonadota</taxon>
        <taxon>Alphaproteobacteria</taxon>
        <taxon>Hyphomicrobiales</taxon>
        <taxon>Phyllobacteriaceae</taxon>
        <taxon>Mesorhizobium</taxon>
    </lineage>
</organism>
<reference evidence="2" key="1">
    <citation type="submission" date="2016-10" db="EMBL/GenBank/DDBJ databases">
        <authorList>
            <person name="Varghese N."/>
            <person name="Submissions S."/>
        </authorList>
    </citation>
    <scope>NUCLEOTIDE SEQUENCE [LARGE SCALE GENOMIC DNA]</scope>
    <source>
        <strain evidence="2">CGMCC 1.11022</strain>
    </source>
</reference>
<keyword evidence="2" id="KW-1185">Reference proteome</keyword>
<name>A0A1G8YAR9_9HYPH</name>
<protein>
    <recommendedName>
        <fullName evidence="3">DUF3606 domain-containing protein</fullName>
    </recommendedName>
</protein>
<evidence type="ECO:0008006" key="3">
    <source>
        <dbReference type="Google" id="ProtNLM"/>
    </source>
</evidence>
<gene>
    <name evidence="1" type="ORF">SAMN05428953_110198</name>
</gene>
<dbReference type="RefSeq" id="WP_091595632.1">
    <property type="nucleotide sequence ID" value="NZ_FNEE01000010.1"/>
</dbReference>
<dbReference type="AlphaFoldDB" id="A0A1G8YAR9"/>
<accession>A0A1G8YAR9</accession>